<evidence type="ECO:0000256" key="1">
    <source>
        <dbReference type="ARBA" id="ARBA00013260"/>
    </source>
</evidence>
<comment type="subunit">
    <text evidence="8">Monomer.</text>
</comment>
<evidence type="ECO:0000256" key="5">
    <source>
        <dbReference type="ARBA" id="ARBA00038063"/>
    </source>
</evidence>
<reference evidence="9" key="1">
    <citation type="submission" date="2020-10" db="EMBL/GenBank/DDBJ databases">
        <authorList>
            <person name="Gilroy R."/>
        </authorList>
    </citation>
    <scope>NUCLEOTIDE SEQUENCE</scope>
    <source>
        <strain evidence="9">ChiHjej10B9-9673</strain>
    </source>
</reference>
<comment type="function">
    <text evidence="8">Hydrolyzes ribosome-free peptidyl-tRNAs (with 1 or more amino acids incorporated), which drop off the ribosome during protein synthesis, or as a result of ribosome stalling.</text>
</comment>
<protein>
    <recommendedName>
        <fullName evidence="7 8">Peptidyl-tRNA hydrolase</fullName>
        <shortName evidence="8">Pth</shortName>
        <ecNumber evidence="1 8">3.1.1.29</ecNumber>
    </recommendedName>
</protein>
<comment type="similarity">
    <text evidence="5 8">Belongs to the PTH family.</text>
</comment>
<dbReference type="PANTHER" id="PTHR17224">
    <property type="entry name" value="PEPTIDYL-TRNA HYDROLASE"/>
    <property type="match status" value="1"/>
</dbReference>
<dbReference type="GO" id="GO:0072344">
    <property type="term" value="P:rescue of stalled ribosome"/>
    <property type="evidence" value="ECO:0007669"/>
    <property type="project" value="UniProtKB-UniRule"/>
</dbReference>
<dbReference type="EMBL" id="DVJK01000131">
    <property type="protein sequence ID" value="HIS66838.1"/>
    <property type="molecule type" value="Genomic_DNA"/>
</dbReference>
<dbReference type="NCBIfam" id="TIGR00447">
    <property type="entry name" value="pth"/>
    <property type="match status" value="1"/>
</dbReference>
<dbReference type="InterPro" id="IPR018171">
    <property type="entry name" value="Pept_tRNA_hydro_CS"/>
</dbReference>
<keyword evidence="3 8" id="KW-0378">Hydrolase</keyword>
<dbReference type="Pfam" id="PF01195">
    <property type="entry name" value="Pept_tRNA_hydro"/>
    <property type="match status" value="1"/>
</dbReference>
<feature type="site" description="Stabilizes the basic form of H active site to accept a proton" evidence="8">
    <location>
        <position position="100"/>
    </location>
</feature>
<evidence type="ECO:0000256" key="2">
    <source>
        <dbReference type="ARBA" id="ARBA00022555"/>
    </source>
</evidence>
<comment type="subcellular location">
    <subcellularLocation>
        <location evidence="8">Cytoplasm</location>
    </subcellularLocation>
</comment>
<keyword evidence="2 8" id="KW-0820">tRNA-binding</keyword>
<comment type="catalytic activity">
    <reaction evidence="6 8">
        <text>an N-acyl-L-alpha-aminoacyl-tRNA + H2O = an N-acyl-L-amino acid + a tRNA + H(+)</text>
        <dbReference type="Rhea" id="RHEA:54448"/>
        <dbReference type="Rhea" id="RHEA-COMP:10123"/>
        <dbReference type="Rhea" id="RHEA-COMP:13883"/>
        <dbReference type="ChEBI" id="CHEBI:15377"/>
        <dbReference type="ChEBI" id="CHEBI:15378"/>
        <dbReference type="ChEBI" id="CHEBI:59874"/>
        <dbReference type="ChEBI" id="CHEBI:78442"/>
        <dbReference type="ChEBI" id="CHEBI:138191"/>
        <dbReference type="EC" id="3.1.1.29"/>
    </reaction>
</comment>
<feature type="site" description="Discriminates between blocked and unblocked aminoacyl-tRNA" evidence="8">
    <location>
        <position position="18"/>
    </location>
</feature>
<organism evidence="9 10">
    <name type="scientific">Candidatus Scatomorpha merdipullorum</name>
    <dbReference type="NCBI Taxonomy" id="2840927"/>
    <lineage>
        <taxon>Bacteria</taxon>
        <taxon>Bacillati</taxon>
        <taxon>Bacillota</taxon>
        <taxon>Clostridia</taxon>
        <taxon>Eubacteriales</taxon>
        <taxon>Candidatus Scatomorpha</taxon>
    </lineage>
</organism>
<dbReference type="PROSITE" id="PS01196">
    <property type="entry name" value="PEPT_TRNA_HYDROL_2"/>
    <property type="match status" value="1"/>
</dbReference>
<feature type="binding site" evidence="8">
    <location>
        <position position="121"/>
    </location>
    <ligand>
        <name>tRNA</name>
        <dbReference type="ChEBI" id="CHEBI:17843"/>
    </ligand>
</feature>
<dbReference type="Proteomes" id="UP000824001">
    <property type="component" value="Unassembled WGS sequence"/>
</dbReference>
<feature type="binding site" evidence="8">
    <location>
        <position position="73"/>
    </location>
    <ligand>
        <name>tRNA</name>
        <dbReference type="ChEBI" id="CHEBI:17843"/>
    </ligand>
</feature>
<keyword evidence="4 8" id="KW-0694">RNA-binding</keyword>
<dbReference type="SUPFAM" id="SSF53178">
    <property type="entry name" value="Peptidyl-tRNA hydrolase-like"/>
    <property type="match status" value="1"/>
</dbReference>
<proteinExistence type="inferred from homology"/>
<evidence type="ECO:0000256" key="7">
    <source>
        <dbReference type="ARBA" id="ARBA00050038"/>
    </source>
</evidence>
<evidence type="ECO:0000256" key="6">
    <source>
        <dbReference type="ARBA" id="ARBA00048707"/>
    </source>
</evidence>
<evidence type="ECO:0000313" key="9">
    <source>
        <dbReference type="EMBL" id="HIS66838.1"/>
    </source>
</evidence>
<dbReference type="InterPro" id="IPR036416">
    <property type="entry name" value="Pept_tRNA_hydro_sf"/>
</dbReference>
<evidence type="ECO:0000313" key="10">
    <source>
        <dbReference type="Proteomes" id="UP000824001"/>
    </source>
</evidence>
<dbReference type="EC" id="3.1.1.29" evidence="1 8"/>
<dbReference type="GO" id="GO:0006515">
    <property type="term" value="P:protein quality control for misfolded or incompletely synthesized proteins"/>
    <property type="evidence" value="ECO:0007669"/>
    <property type="project" value="UniProtKB-UniRule"/>
</dbReference>
<dbReference type="Gene3D" id="3.40.50.1470">
    <property type="entry name" value="Peptidyl-tRNA hydrolase"/>
    <property type="match status" value="1"/>
</dbReference>
<dbReference type="PANTHER" id="PTHR17224:SF1">
    <property type="entry name" value="PEPTIDYL-TRNA HYDROLASE"/>
    <property type="match status" value="1"/>
</dbReference>
<dbReference type="FunFam" id="3.40.50.1470:FF:000001">
    <property type="entry name" value="Peptidyl-tRNA hydrolase"/>
    <property type="match status" value="1"/>
</dbReference>
<dbReference type="GO" id="GO:0004045">
    <property type="term" value="F:peptidyl-tRNA hydrolase activity"/>
    <property type="evidence" value="ECO:0007669"/>
    <property type="project" value="UniProtKB-UniRule"/>
</dbReference>
<comment type="caution">
    <text evidence="9">The sequence shown here is derived from an EMBL/GenBank/DDBJ whole genome shotgun (WGS) entry which is preliminary data.</text>
</comment>
<sequence>MLFGKRPAVEWIFAFLGNPGPKYENTRHNAGFMAGAAAEKLLGVKMDRLRHRALTARAVIDGQGVLLMEPQTYMNLSGEAVGEAARFYKVPPERVLVFSDEMALPPGSVRIRQSGSAGGHNGLKSIIAHLGTDKFPRIRLGIGEPEHEPVDWVLGRFTGRDAEAMAAACEAAAKAAVCYVSEGPDRAMSKYNKRT</sequence>
<dbReference type="GO" id="GO:0005737">
    <property type="term" value="C:cytoplasm"/>
    <property type="evidence" value="ECO:0007669"/>
    <property type="project" value="UniProtKB-SubCell"/>
</dbReference>
<accession>A0A9D1FDC9</accession>
<reference evidence="9" key="2">
    <citation type="journal article" date="2021" name="PeerJ">
        <title>Extensive microbial diversity within the chicken gut microbiome revealed by metagenomics and culture.</title>
        <authorList>
            <person name="Gilroy R."/>
            <person name="Ravi A."/>
            <person name="Getino M."/>
            <person name="Pursley I."/>
            <person name="Horton D.L."/>
            <person name="Alikhan N.F."/>
            <person name="Baker D."/>
            <person name="Gharbi K."/>
            <person name="Hall N."/>
            <person name="Watson M."/>
            <person name="Adriaenssens E.M."/>
            <person name="Foster-Nyarko E."/>
            <person name="Jarju S."/>
            <person name="Secka A."/>
            <person name="Antonio M."/>
            <person name="Oren A."/>
            <person name="Chaudhuri R.R."/>
            <person name="La Ragione R."/>
            <person name="Hildebrand F."/>
            <person name="Pallen M.J."/>
        </authorList>
    </citation>
    <scope>NUCLEOTIDE SEQUENCE</scope>
    <source>
        <strain evidence="9">ChiHjej10B9-9673</strain>
    </source>
</reference>
<evidence type="ECO:0000256" key="8">
    <source>
        <dbReference type="HAMAP-Rule" id="MF_00083"/>
    </source>
</evidence>
<dbReference type="CDD" id="cd00462">
    <property type="entry name" value="PTH"/>
    <property type="match status" value="1"/>
</dbReference>
<evidence type="ECO:0000256" key="3">
    <source>
        <dbReference type="ARBA" id="ARBA00022801"/>
    </source>
</evidence>
<feature type="active site" description="Proton acceptor" evidence="8">
    <location>
        <position position="28"/>
    </location>
</feature>
<keyword evidence="8" id="KW-0963">Cytoplasm</keyword>
<dbReference type="HAMAP" id="MF_00083">
    <property type="entry name" value="Pept_tRNA_hydro_bact"/>
    <property type="match status" value="1"/>
</dbReference>
<evidence type="ECO:0000256" key="4">
    <source>
        <dbReference type="ARBA" id="ARBA00022884"/>
    </source>
</evidence>
<comment type="function">
    <text evidence="8">Catalyzes the release of premature peptidyl moieties from peptidyl-tRNA molecules trapped in stalled 50S ribosomal subunits, and thus maintains levels of free tRNAs and 50S ribosomes.</text>
</comment>
<gene>
    <name evidence="8" type="primary">pth</name>
    <name evidence="9" type="ORF">IAC18_04665</name>
</gene>
<dbReference type="InterPro" id="IPR001328">
    <property type="entry name" value="Pept_tRNA_hydro"/>
</dbReference>
<feature type="binding site" evidence="8">
    <location>
        <position position="75"/>
    </location>
    <ligand>
        <name>tRNA</name>
        <dbReference type="ChEBI" id="CHEBI:17843"/>
    </ligand>
</feature>
<dbReference type="AlphaFoldDB" id="A0A9D1FDC9"/>
<dbReference type="GO" id="GO:0000049">
    <property type="term" value="F:tRNA binding"/>
    <property type="evidence" value="ECO:0007669"/>
    <property type="project" value="UniProtKB-UniRule"/>
</dbReference>
<feature type="binding site" evidence="8">
    <location>
        <position position="23"/>
    </location>
    <ligand>
        <name>tRNA</name>
        <dbReference type="ChEBI" id="CHEBI:17843"/>
    </ligand>
</feature>
<name>A0A9D1FDC9_9FIRM</name>